<dbReference type="GO" id="GO:0003729">
    <property type="term" value="F:mRNA binding"/>
    <property type="evidence" value="ECO:0007669"/>
    <property type="project" value="TreeGrafter"/>
</dbReference>
<organism evidence="5 6">
    <name type="scientific">Candidatus Magasanikbacteria bacterium RIFCSPHIGHO2_01_FULL_50_8</name>
    <dbReference type="NCBI Taxonomy" id="1798674"/>
    <lineage>
        <taxon>Bacteria</taxon>
        <taxon>Candidatus Magasanikiibacteriota</taxon>
    </lineage>
</organism>
<name>A0A1F6LVQ5_9BACT</name>
<dbReference type="PANTHER" id="PTHR48025:SF1">
    <property type="entry name" value="RRM DOMAIN-CONTAINING PROTEIN"/>
    <property type="match status" value="1"/>
</dbReference>
<accession>A0A1F6LVQ5</accession>
<dbReference type="InterPro" id="IPR048289">
    <property type="entry name" value="RRM2_NsCP33-like"/>
</dbReference>
<dbReference type="Pfam" id="PF00076">
    <property type="entry name" value="RRM_1"/>
    <property type="match status" value="1"/>
</dbReference>
<keyword evidence="2" id="KW-0694">RNA-binding</keyword>
<protein>
    <submittedName>
        <fullName evidence="5">RNA-binding protein</fullName>
    </submittedName>
</protein>
<dbReference type="Proteomes" id="UP000176329">
    <property type="component" value="Unassembled WGS sequence"/>
</dbReference>
<proteinExistence type="predicted"/>
<sequence>MQSKKLYVGNLPYRTTDAELNEMFSQAGSVVSATIIMDKFSGRSKGFGFVEMSSLEEAEKAISMFNGYQMEGRAITVTEARPKPEGTGRSFGGPRRDDR</sequence>
<dbReference type="Gene3D" id="3.30.70.330">
    <property type="match status" value="1"/>
</dbReference>
<dbReference type="InterPro" id="IPR012677">
    <property type="entry name" value="Nucleotide-bd_a/b_plait_sf"/>
</dbReference>
<dbReference type="CDD" id="cd21608">
    <property type="entry name" value="RRM2_NsCP33_like"/>
    <property type="match status" value="1"/>
</dbReference>
<dbReference type="PANTHER" id="PTHR48025">
    <property type="entry name" value="OS02G0815200 PROTEIN"/>
    <property type="match status" value="1"/>
</dbReference>
<gene>
    <name evidence="5" type="ORF">A2848_02895</name>
</gene>
<dbReference type="InterPro" id="IPR035979">
    <property type="entry name" value="RBD_domain_sf"/>
</dbReference>
<evidence type="ECO:0000313" key="5">
    <source>
        <dbReference type="EMBL" id="OGH63469.1"/>
    </source>
</evidence>
<evidence type="ECO:0000259" key="4">
    <source>
        <dbReference type="PROSITE" id="PS50102"/>
    </source>
</evidence>
<dbReference type="EMBL" id="MFPV01000003">
    <property type="protein sequence ID" value="OGH63469.1"/>
    <property type="molecule type" value="Genomic_DNA"/>
</dbReference>
<dbReference type="InterPro" id="IPR050502">
    <property type="entry name" value="Euk_RNA-bind_prot"/>
</dbReference>
<dbReference type="AlphaFoldDB" id="A0A1F6LVQ5"/>
<evidence type="ECO:0000256" key="2">
    <source>
        <dbReference type="ARBA" id="ARBA00022884"/>
    </source>
</evidence>
<evidence type="ECO:0000313" key="6">
    <source>
        <dbReference type="Proteomes" id="UP000176329"/>
    </source>
</evidence>
<keyword evidence="1" id="KW-0677">Repeat</keyword>
<feature type="region of interest" description="Disordered" evidence="3">
    <location>
        <begin position="74"/>
        <end position="99"/>
    </location>
</feature>
<dbReference type="SMART" id="SM00360">
    <property type="entry name" value="RRM"/>
    <property type="match status" value="1"/>
</dbReference>
<evidence type="ECO:0000256" key="1">
    <source>
        <dbReference type="ARBA" id="ARBA00022737"/>
    </source>
</evidence>
<dbReference type="InterPro" id="IPR000504">
    <property type="entry name" value="RRM_dom"/>
</dbReference>
<feature type="domain" description="RRM" evidence="4">
    <location>
        <begin position="4"/>
        <end position="82"/>
    </location>
</feature>
<evidence type="ECO:0000256" key="3">
    <source>
        <dbReference type="SAM" id="MobiDB-lite"/>
    </source>
</evidence>
<dbReference type="PROSITE" id="PS50102">
    <property type="entry name" value="RRM"/>
    <property type="match status" value="1"/>
</dbReference>
<dbReference type="SUPFAM" id="SSF54928">
    <property type="entry name" value="RNA-binding domain, RBD"/>
    <property type="match status" value="1"/>
</dbReference>
<comment type="caution">
    <text evidence="5">The sequence shown here is derived from an EMBL/GenBank/DDBJ whole genome shotgun (WGS) entry which is preliminary data.</text>
</comment>
<reference evidence="5 6" key="1">
    <citation type="journal article" date="2016" name="Nat. Commun.">
        <title>Thousands of microbial genomes shed light on interconnected biogeochemical processes in an aquifer system.</title>
        <authorList>
            <person name="Anantharaman K."/>
            <person name="Brown C.T."/>
            <person name="Hug L.A."/>
            <person name="Sharon I."/>
            <person name="Castelle C.J."/>
            <person name="Probst A.J."/>
            <person name="Thomas B.C."/>
            <person name="Singh A."/>
            <person name="Wilkins M.J."/>
            <person name="Karaoz U."/>
            <person name="Brodie E.L."/>
            <person name="Williams K.H."/>
            <person name="Hubbard S.S."/>
            <person name="Banfield J.F."/>
        </authorList>
    </citation>
    <scope>NUCLEOTIDE SEQUENCE [LARGE SCALE GENOMIC DNA]</scope>
</reference>